<proteinExistence type="inferred from homology"/>
<evidence type="ECO:0000256" key="3">
    <source>
        <dbReference type="ARBA" id="ARBA00022786"/>
    </source>
</evidence>
<dbReference type="GO" id="GO:0006511">
    <property type="term" value="P:ubiquitin-dependent protein catabolic process"/>
    <property type="evidence" value="ECO:0007669"/>
    <property type="project" value="InterPro"/>
</dbReference>
<evidence type="ECO:0000256" key="4">
    <source>
        <dbReference type="PIRNR" id="PIRNR028729"/>
    </source>
</evidence>
<dbReference type="Proteomes" id="UP000236161">
    <property type="component" value="Unassembled WGS sequence"/>
</dbReference>
<dbReference type="Pfam" id="PF03931">
    <property type="entry name" value="Skp1_POZ"/>
    <property type="match status" value="1"/>
</dbReference>
<gene>
    <name evidence="7" type="primary">ASK4</name>
    <name evidence="7" type="ORF">AXF42_Ash016348</name>
</gene>
<dbReference type="UniPathway" id="UPA00143"/>
<keyword evidence="8" id="KW-1185">Reference proteome</keyword>
<dbReference type="SUPFAM" id="SSF81382">
    <property type="entry name" value="Skp1 dimerisation domain-like"/>
    <property type="match status" value="1"/>
</dbReference>
<dbReference type="CDD" id="cd18322">
    <property type="entry name" value="BTB_POZ_SKP1"/>
    <property type="match status" value="1"/>
</dbReference>
<evidence type="ECO:0000259" key="6">
    <source>
        <dbReference type="Pfam" id="PF03931"/>
    </source>
</evidence>
<reference evidence="7 8" key="1">
    <citation type="journal article" date="2017" name="Nature">
        <title>The Apostasia genome and the evolution of orchids.</title>
        <authorList>
            <person name="Zhang G.Q."/>
            <person name="Liu K.W."/>
            <person name="Li Z."/>
            <person name="Lohaus R."/>
            <person name="Hsiao Y.Y."/>
            <person name="Niu S.C."/>
            <person name="Wang J.Y."/>
            <person name="Lin Y.C."/>
            <person name="Xu Q."/>
            <person name="Chen L.J."/>
            <person name="Yoshida K."/>
            <person name="Fujiwara S."/>
            <person name="Wang Z.W."/>
            <person name="Zhang Y.Q."/>
            <person name="Mitsuda N."/>
            <person name="Wang M."/>
            <person name="Liu G.H."/>
            <person name="Pecoraro L."/>
            <person name="Huang H.X."/>
            <person name="Xiao X.J."/>
            <person name="Lin M."/>
            <person name="Wu X.Y."/>
            <person name="Wu W.L."/>
            <person name="Chen Y.Y."/>
            <person name="Chang S.B."/>
            <person name="Sakamoto S."/>
            <person name="Ohme-Takagi M."/>
            <person name="Yagi M."/>
            <person name="Zeng S.J."/>
            <person name="Shen C.Y."/>
            <person name="Yeh C.M."/>
            <person name="Luo Y.B."/>
            <person name="Tsai W.C."/>
            <person name="Van de Peer Y."/>
            <person name="Liu Z.J."/>
        </authorList>
    </citation>
    <scope>NUCLEOTIDE SEQUENCE [LARGE SCALE GENOMIC DNA]</scope>
    <source>
        <strain evidence="8">cv. Shenzhen</strain>
        <tissue evidence="7">Stem</tissue>
    </source>
</reference>
<dbReference type="AlphaFoldDB" id="A0A2H9ZXG1"/>
<name>A0A2H9ZXG1_9ASPA</name>
<feature type="domain" description="SKP1 component POZ" evidence="6">
    <location>
        <begin position="15"/>
        <end position="75"/>
    </location>
</feature>
<dbReference type="PANTHER" id="PTHR11165">
    <property type="entry name" value="SKP1"/>
    <property type="match status" value="1"/>
</dbReference>
<comment type="function">
    <text evidence="4">Involved in ubiquitination and subsequent proteasomal degradation of target proteins. Together with CUL1, RBX1 and a F-box protein, it forms a SCF E3 ubiquitin ligase complex. The functional specificity of this complex depends on the type of F-box protein. In the SCF complex, it serves as an adapter that links the F-box protein to CUL1.</text>
</comment>
<dbReference type="GO" id="GO:0016567">
    <property type="term" value="P:protein ubiquitination"/>
    <property type="evidence" value="ECO:0007669"/>
    <property type="project" value="UniProtKB-UniRule"/>
</dbReference>
<dbReference type="EMBL" id="KZ453008">
    <property type="protein sequence ID" value="PKA48000.1"/>
    <property type="molecule type" value="Genomic_DNA"/>
</dbReference>
<keyword evidence="3 4" id="KW-0833">Ubl conjugation pathway</keyword>
<accession>A0A2H9ZXG1</accession>
<dbReference type="OrthoDB" id="772768at2759"/>
<organism evidence="7 8">
    <name type="scientific">Apostasia shenzhenica</name>
    <dbReference type="NCBI Taxonomy" id="1088818"/>
    <lineage>
        <taxon>Eukaryota</taxon>
        <taxon>Viridiplantae</taxon>
        <taxon>Streptophyta</taxon>
        <taxon>Embryophyta</taxon>
        <taxon>Tracheophyta</taxon>
        <taxon>Spermatophyta</taxon>
        <taxon>Magnoliopsida</taxon>
        <taxon>Liliopsida</taxon>
        <taxon>Asparagales</taxon>
        <taxon>Orchidaceae</taxon>
        <taxon>Apostasioideae</taxon>
        <taxon>Apostasia</taxon>
    </lineage>
</organism>
<dbReference type="InterPro" id="IPR016897">
    <property type="entry name" value="SKP1"/>
</dbReference>
<dbReference type="InterPro" id="IPR036296">
    <property type="entry name" value="SKP1-like_dim_sf"/>
</dbReference>
<dbReference type="InterPro" id="IPR011333">
    <property type="entry name" value="SKP1/BTB/POZ_sf"/>
</dbReference>
<protein>
    <recommendedName>
        <fullName evidence="4">SKP1-like protein</fullName>
    </recommendedName>
</protein>
<dbReference type="Pfam" id="PF01466">
    <property type="entry name" value="Skp1"/>
    <property type="match status" value="1"/>
</dbReference>
<comment type="similarity">
    <text evidence="2 4">Belongs to the SKP1 family.</text>
</comment>
<dbReference type="Gene3D" id="3.30.710.10">
    <property type="entry name" value="Potassium Channel Kv1.1, Chain A"/>
    <property type="match status" value="1"/>
</dbReference>
<evidence type="ECO:0000256" key="2">
    <source>
        <dbReference type="ARBA" id="ARBA00009993"/>
    </source>
</evidence>
<evidence type="ECO:0000313" key="8">
    <source>
        <dbReference type="Proteomes" id="UP000236161"/>
    </source>
</evidence>
<evidence type="ECO:0000313" key="7">
    <source>
        <dbReference type="EMBL" id="PKA48000.1"/>
    </source>
</evidence>
<evidence type="ECO:0000256" key="1">
    <source>
        <dbReference type="ARBA" id="ARBA00004906"/>
    </source>
</evidence>
<dbReference type="GO" id="GO:0009867">
    <property type="term" value="P:jasmonic acid mediated signaling pathway"/>
    <property type="evidence" value="ECO:0007669"/>
    <property type="project" value="UniProtKB-ARBA"/>
</dbReference>
<dbReference type="InterPro" id="IPR001232">
    <property type="entry name" value="SKP1-like"/>
</dbReference>
<dbReference type="InterPro" id="IPR016072">
    <property type="entry name" value="Skp1_comp_dimer"/>
</dbReference>
<dbReference type="PIRSF" id="PIRSF028729">
    <property type="entry name" value="E3_ubiquit_lig_SCF_Skp"/>
    <property type="match status" value="1"/>
</dbReference>
<feature type="domain" description="SKP1 component dimerisation" evidence="5">
    <location>
        <begin position="115"/>
        <end position="162"/>
    </location>
</feature>
<sequence length="163" mass="18559">MAAAGDGEEASMKMKKMTLRASDGEKVTVEMAAAMKSEVLRSMIEEGIVSQAEIPIPNVTSSILSMIFLYCEKHLHHEDPNEEHRDLAVFDAEFLNVDESVLYHLLLGANYLEVKGLLELILEKLASMIRGKSVEEIREIFKIENDYTPEEEAEFRKEHQWAF</sequence>
<dbReference type="STRING" id="1088818.A0A2H9ZXG1"/>
<dbReference type="FunFam" id="3.30.710.10:FF:000026">
    <property type="entry name" value="E3 ubiquitin ligase complex SCF subunit"/>
    <property type="match status" value="1"/>
</dbReference>
<evidence type="ECO:0000259" key="5">
    <source>
        <dbReference type="Pfam" id="PF01466"/>
    </source>
</evidence>
<dbReference type="InterPro" id="IPR016073">
    <property type="entry name" value="Skp1_comp_POZ"/>
</dbReference>
<comment type="subunit">
    <text evidence="4">Part of a SCF (SKP1-cullin-F-box) protein ligase complex.</text>
</comment>
<comment type="pathway">
    <text evidence="1 4">Protein modification; protein ubiquitination.</text>
</comment>
<dbReference type="SUPFAM" id="SSF54695">
    <property type="entry name" value="POZ domain"/>
    <property type="match status" value="1"/>
</dbReference>
<dbReference type="SMART" id="SM00512">
    <property type="entry name" value="Skp1"/>
    <property type="match status" value="1"/>
</dbReference>